<feature type="transmembrane region" description="Helical" evidence="1">
    <location>
        <begin position="75"/>
        <end position="95"/>
    </location>
</feature>
<dbReference type="InterPro" id="IPR025363">
    <property type="entry name" value="DUF4267"/>
</dbReference>
<evidence type="ECO:0000313" key="2">
    <source>
        <dbReference type="EMBL" id="MEU2125165.1"/>
    </source>
</evidence>
<reference evidence="2 3" key="1">
    <citation type="submission" date="2024-06" db="EMBL/GenBank/DDBJ databases">
        <title>The Natural Products Discovery Center: Release of the First 8490 Sequenced Strains for Exploring Actinobacteria Biosynthetic Diversity.</title>
        <authorList>
            <person name="Kalkreuter E."/>
            <person name="Kautsar S.A."/>
            <person name="Yang D."/>
            <person name="Bader C.D."/>
            <person name="Teijaro C.N."/>
            <person name="Fluegel L."/>
            <person name="Davis C.M."/>
            <person name="Simpson J.R."/>
            <person name="Lauterbach L."/>
            <person name="Steele A.D."/>
            <person name="Gui C."/>
            <person name="Meng S."/>
            <person name="Li G."/>
            <person name="Viehrig K."/>
            <person name="Ye F."/>
            <person name="Su P."/>
            <person name="Kiefer A.F."/>
            <person name="Nichols A."/>
            <person name="Cepeda A.J."/>
            <person name="Yan W."/>
            <person name="Fan B."/>
            <person name="Jiang Y."/>
            <person name="Adhikari A."/>
            <person name="Zheng C.-J."/>
            <person name="Schuster L."/>
            <person name="Cowan T.M."/>
            <person name="Smanski M.J."/>
            <person name="Chevrette M.G."/>
            <person name="De Carvalho L.P.S."/>
            <person name="Shen B."/>
        </authorList>
    </citation>
    <scope>NUCLEOTIDE SEQUENCE [LARGE SCALE GENOMIC DNA]</scope>
    <source>
        <strain evidence="2 3">NPDC019434</strain>
    </source>
</reference>
<proteinExistence type="predicted"/>
<dbReference type="Pfam" id="PF14087">
    <property type="entry name" value="DUF4267"/>
    <property type="match status" value="1"/>
</dbReference>
<gene>
    <name evidence="2" type="ORF">ABZ507_25470</name>
</gene>
<evidence type="ECO:0000313" key="3">
    <source>
        <dbReference type="Proteomes" id="UP001550535"/>
    </source>
</evidence>
<organism evidence="2 3">
    <name type="scientific">Nocardia niwae</name>
    <dbReference type="NCBI Taxonomy" id="626084"/>
    <lineage>
        <taxon>Bacteria</taxon>
        <taxon>Bacillati</taxon>
        <taxon>Actinomycetota</taxon>
        <taxon>Actinomycetes</taxon>
        <taxon>Mycobacteriales</taxon>
        <taxon>Nocardiaceae</taxon>
        <taxon>Nocardia</taxon>
    </lineage>
</organism>
<dbReference type="EMBL" id="JBEYBR010000078">
    <property type="protein sequence ID" value="MEU2125165.1"/>
    <property type="molecule type" value="Genomic_DNA"/>
</dbReference>
<keyword evidence="1" id="KW-1133">Transmembrane helix</keyword>
<name>A0ABV2XGY9_9NOCA</name>
<feature type="transmembrane region" description="Helical" evidence="1">
    <location>
        <begin position="47"/>
        <end position="68"/>
    </location>
</feature>
<sequence>MTLSRIATVLSSIGAAFILYIGISYLFTPDAIAPGFGLPAWPEGDAAAFMNLKGVRDTVFGVLILILLGLRQRYALGIVTSVVALVPVGDMLTVLSWSGSAAAAFGIHGLTAALVALTGGLLIREHSVAQRRTADAVGVPA</sequence>
<dbReference type="RefSeq" id="WP_357807017.1">
    <property type="nucleotide sequence ID" value="NZ_JBEYBM010000016.1"/>
</dbReference>
<feature type="transmembrane region" description="Helical" evidence="1">
    <location>
        <begin position="101"/>
        <end position="123"/>
    </location>
</feature>
<feature type="transmembrane region" description="Helical" evidence="1">
    <location>
        <begin position="7"/>
        <end position="27"/>
    </location>
</feature>
<comment type="caution">
    <text evidence="2">The sequence shown here is derived from an EMBL/GenBank/DDBJ whole genome shotgun (WGS) entry which is preliminary data.</text>
</comment>
<keyword evidence="1" id="KW-0812">Transmembrane</keyword>
<evidence type="ECO:0000256" key="1">
    <source>
        <dbReference type="SAM" id="Phobius"/>
    </source>
</evidence>
<dbReference type="Proteomes" id="UP001550535">
    <property type="component" value="Unassembled WGS sequence"/>
</dbReference>
<accession>A0ABV2XGY9</accession>
<protein>
    <submittedName>
        <fullName evidence="2">DUF4267 domain-containing protein</fullName>
    </submittedName>
</protein>
<keyword evidence="3" id="KW-1185">Reference proteome</keyword>
<keyword evidence="1" id="KW-0472">Membrane</keyword>